<sequence>MSEPITTKMPNWVAVIIAIILLGTMGGSMYWIYDTYRNPPKLQHAGAIPVTIEGSPSSPEAGDDPALANTRGPKTEQVKQLAALTPVNPEDYRTENGIIRFRSASSNEVCAYAEDISQLANDRWVRLAPTGDEPALSGPGVACSLVLGPNLPREEDRRSCPEHELKGRSATLTGTFVGYGACHDGHNPVTEDARTDSHDRDRIPERVSGVKELANGSTIELGRFKCGGLLPNMTCVDLQTGRGFGVSAGQYLLIPPAK</sequence>
<feature type="region of interest" description="Disordered" evidence="1">
    <location>
        <begin position="51"/>
        <end position="71"/>
    </location>
</feature>
<dbReference type="Proteomes" id="UP000186465">
    <property type="component" value="Unassembled WGS sequence"/>
</dbReference>
<evidence type="ECO:0000256" key="2">
    <source>
        <dbReference type="SAM" id="Phobius"/>
    </source>
</evidence>
<dbReference type="EMBL" id="MPDM01000006">
    <property type="protein sequence ID" value="OKL48115.1"/>
    <property type="molecule type" value="Genomic_DNA"/>
</dbReference>
<name>A0A1Q5PM16_9ACTO</name>
<proteinExistence type="predicted"/>
<comment type="caution">
    <text evidence="3">The sequence shown here is derived from an EMBL/GenBank/DDBJ whole genome shotgun (WGS) entry which is preliminary data.</text>
</comment>
<evidence type="ECO:0000313" key="4">
    <source>
        <dbReference type="Proteomes" id="UP000186465"/>
    </source>
</evidence>
<feature type="transmembrane region" description="Helical" evidence="2">
    <location>
        <begin position="12"/>
        <end position="33"/>
    </location>
</feature>
<evidence type="ECO:0000313" key="3">
    <source>
        <dbReference type="EMBL" id="OKL48115.1"/>
    </source>
</evidence>
<keyword evidence="2" id="KW-1133">Transmembrane helix</keyword>
<keyword evidence="4" id="KW-1185">Reference proteome</keyword>
<organism evidence="3 4">
    <name type="scientific">Boudabousia marimammalium</name>
    <dbReference type="NCBI Taxonomy" id="156892"/>
    <lineage>
        <taxon>Bacteria</taxon>
        <taxon>Bacillati</taxon>
        <taxon>Actinomycetota</taxon>
        <taxon>Actinomycetes</taxon>
        <taxon>Actinomycetales</taxon>
        <taxon>Actinomycetaceae</taxon>
        <taxon>Boudabousia</taxon>
    </lineage>
</organism>
<gene>
    <name evidence="3" type="ORF">BM477_06570</name>
</gene>
<reference evidence="4" key="1">
    <citation type="submission" date="2016-11" db="EMBL/GenBank/DDBJ databases">
        <title>Actinomyces gypaetusis sp. nov. isolated from Gypaetus barbatus in Qinghai Tibet Plateau China.</title>
        <authorList>
            <person name="Meng X."/>
        </authorList>
    </citation>
    <scope>NUCLEOTIDE SEQUENCE [LARGE SCALE GENOMIC DNA]</scope>
    <source>
        <strain evidence="4">DSM 15383</strain>
    </source>
</reference>
<dbReference type="AlphaFoldDB" id="A0A1Q5PM16"/>
<accession>A0A1Q5PM16</accession>
<dbReference type="OrthoDB" id="3253455at2"/>
<keyword evidence="2" id="KW-0812">Transmembrane</keyword>
<evidence type="ECO:0000256" key="1">
    <source>
        <dbReference type="SAM" id="MobiDB-lite"/>
    </source>
</evidence>
<dbReference type="RefSeq" id="WP_075361884.1">
    <property type="nucleotide sequence ID" value="NZ_MPDM01000006.1"/>
</dbReference>
<keyword evidence="2" id="KW-0472">Membrane</keyword>
<protein>
    <submittedName>
        <fullName evidence="3">Uncharacterized protein</fullName>
    </submittedName>
</protein>
<dbReference type="STRING" id="156892.BM477_06570"/>